<evidence type="ECO:0000313" key="1">
    <source>
        <dbReference type="EMBL" id="UYV62123.1"/>
    </source>
</evidence>
<organism evidence="1 2">
    <name type="scientific">Cordylochernes scorpioides</name>
    <dbReference type="NCBI Taxonomy" id="51811"/>
    <lineage>
        <taxon>Eukaryota</taxon>
        <taxon>Metazoa</taxon>
        <taxon>Ecdysozoa</taxon>
        <taxon>Arthropoda</taxon>
        <taxon>Chelicerata</taxon>
        <taxon>Arachnida</taxon>
        <taxon>Pseudoscorpiones</taxon>
        <taxon>Cheliferoidea</taxon>
        <taxon>Chernetidae</taxon>
        <taxon>Cordylochernes</taxon>
    </lineage>
</organism>
<protein>
    <submittedName>
        <fullName evidence="1">Uncharacterized protein</fullName>
    </submittedName>
</protein>
<reference evidence="1 2" key="1">
    <citation type="submission" date="2022-01" db="EMBL/GenBank/DDBJ databases">
        <title>A chromosomal length assembly of Cordylochernes scorpioides.</title>
        <authorList>
            <person name="Zeh D."/>
            <person name="Zeh J."/>
        </authorList>
    </citation>
    <scope>NUCLEOTIDE SEQUENCE [LARGE SCALE GENOMIC DNA]</scope>
    <source>
        <strain evidence="1">IN4F17</strain>
        <tissue evidence="1">Whole Body</tissue>
    </source>
</reference>
<proteinExistence type="predicted"/>
<evidence type="ECO:0000313" key="2">
    <source>
        <dbReference type="Proteomes" id="UP001235939"/>
    </source>
</evidence>
<name>A0ABY6K133_9ARAC</name>
<dbReference type="Gene3D" id="3.30.420.10">
    <property type="entry name" value="Ribonuclease H-like superfamily/Ribonuclease H"/>
    <property type="match status" value="1"/>
</dbReference>
<dbReference type="InterPro" id="IPR036397">
    <property type="entry name" value="RNaseH_sf"/>
</dbReference>
<dbReference type="EMBL" id="CP092863">
    <property type="protein sequence ID" value="UYV62123.1"/>
    <property type="molecule type" value="Genomic_DNA"/>
</dbReference>
<gene>
    <name evidence="1" type="ORF">LAZ67_1007904</name>
</gene>
<accession>A0ABY6K133</accession>
<keyword evidence="2" id="KW-1185">Reference proteome</keyword>
<dbReference type="Proteomes" id="UP001235939">
    <property type="component" value="Chromosome 01"/>
</dbReference>
<sequence>MRTAILLGLTHLNPTSTKILLDSTSTWNLPINWFVPTIYHYTSIYLYLGTWNKETLKCKVLPNPPYSPDIAPSDYYLFQSMQYGLADQHFFNYDEVKK</sequence>